<evidence type="ECO:0000313" key="1">
    <source>
        <dbReference type="EMBL" id="MFD1203561.1"/>
    </source>
</evidence>
<accession>A0ABW3TS27</accession>
<dbReference type="InterPro" id="IPR012340">
    <property type="entry name" value="NA-bd_OB-fold"/>
</dbReference>
<reference evidence="2" key="1">
    <citation type="journal article" date="2019" name="Int. J. Syst. Evol. Microbiol.">
        <title>The Global Catalogue of Microorganisms (GCM) 10K type strain sequencing project: providing services to taxonomists for standard genome sequencing and annotation.</title>
        <authorList>
            <consortium name="The Broad Institute Genomics Platform"/>
            <consortium name="The Broad Institute Genome Sequencing Center for Infectious Disease"/>
            <person name="Wu L."/>
            <person name="Ma J."/>
        </authorList>
    </citation>
    <scope>NUCLEOTIDE SEQUENCE [LARGE SCALE GENOMIC DNA]</scope>
    <source>
        <strain evidence="2">CCUG 53915</strain>
    </source>
</reference>
<comment type="caution">
    <text evidence="1">The sequence shown here is derived from an EMBL/GenBank/DDBJ whole genome shotgun (WGS) entry which is preliminary data.</text>
</comment>
<dbReference type="SUPFAM" id="SSF50249">
    <property type="entry name" value="Nucleic acid-binding proteins"/>
    <property type="match status" value="1"/>
</dbReference>
<sequence length="196" mass="21545">MAKLTGTKLITNEVRASYAQVFEPASMTDRDSDAKYSISLLIPKEDTETIELIEEGIEAARKGGVEKFGKKFPLKPKTTFRDGDEERPDDPAYAGHMFLNCSSKTKPGVVKKAPAGSPVKTIEITSEDEFYSGCYCKAAINFYAYNFNGSMGIAAGLNNLLFTRDGERFAGKDAAENDFAEELDFEDDGDEPDFLS</sequence>
<name>A0ABW3TS27_9BACL</name>
<dbReference type="Gene3D" id="2.40.50.140">
    <property type="entry name" value="Nucleic acid-binding proteins"/>
    <property type="match status" value="1"/>
</dbReference>
<dbReference type="EMBL" id="JBHTLT010000001">
    <property type="protein sequence ID" value="MFD1203561.1"/>
    <property type="molecule type" value="Genomic_DNA"/>
</dbReference>
<dbReference type="Pfam" id="PF10991">
    <property type="entry name" value="Enc34_ssDNA-bd"/>
    <property type="match status" value="1"/>
</dbReference>
<gene>
    <name evidence="1" type="ORF">ACFQ38_00220</name>
</gene>
<evidence type="ECO:0000313" key="2">
    <source>
        <dbReference type="Proteomes" id="UP001597231"/>
    </source>
</evidence>
<protein>
    <submittedName>
        <fullName evidence="1">DUF2815 family protein</fullName>
    </submittedName>
</protein>
<keyword evidence="2" id="KW-1185">Reference proteome</keyword>
<dbReference type="InterPro" id="IPR022595">
    <property type="entry name" value="Enc34_ssDNA-bd"/>
</dbReference>
<dbReference type="RefSeq" id="WP_381479424.1">
    <property type="nucleotide sequence ID" value="NZ_JBHTLT010000001.1"/>
</dbReference>
<dbReference type="Proteomes" id="UP001597231">
    <property type="component" value="Unassembled WGS sequence"/>
</dbReference>
<organism evidence="1 2">
    <name type="scientific">Sporosarcina contaminans</name>
    <dbReference type="NCBI Taxonomy" id="633403"/>
    <lineage>
        <taxon>Bacteria</taxon>
        <taxon>Bacillati</taxon>
        <taxon>Bacillota</taxon>
        <taxon>Bacilli</taxon>
        <taxon>Bacillales</taxon>
        <taxon>Caryophanaceae</taxon>
        <taxon>Sporosarcina</taxon>
    </lineage>
</organism>
<proteinExistence type="predicted"/>